<evidence type="ECO:0000259" key="6">
    <source>
        <dbReference type="PROSITE" id="PS50043"/>
    </source>
</evidence>
<evidence type="ECO:0000256" key="3">
    <source>
        <dbReference type="ARBA" id="ARBA00023125"/>
    </source>
</evidence>
<comment type="caution">
    <text evidence="8">The sequence shown here is derived from an EMBL/GenBank/DDBJ whole genome shotgun (WGS) entry which is preliminary data.</text>
</comment>
<keyword evidence="3" id="KW-0238">DNA-binding</keyword>
<dbReference type="InterPro" id="IPR039420">
    <property type="entry name" value="WalR-like"/>
</dbReference>
<evidence type="ECO:0000259" key="7">
    <source>
        <dbReference type="PROSITE" id="PS50110"/>
    </source>
</evidence>
<evidence type="ECO:0000256" key="4">
    <source>
        <dbReference type="ARBA" id="ARBA00023163"/>
    </source>
</evidence>
<proteinExistence type="predicted"/>
<dbReference type="Proteomes" id="UP000470470">
    <property type="component" value="Unassembled WGS sequence"/>
</dbReference>
<dbReference type="EMBL" id="JAAGWK010000022">
    <property type="protein sequence ID" value="NEL55358.1"/>
    <property type="molecule type" value="Genomic_DNA"/>
</dbReference>
<evidence type="ECO:0000313" key="8">
    <source>
        <dbReference type="EMBL" id="NEL55358.1"/>
    </source>
</evidence>
<dbReference type="Pfam" id="PF00072">
    <property type="entry name" value="Response_reg"/>
    <property type="match status" value="1"/>
</dbReference>
<dbReference type="SMART" id="SM00448">
    <property type="entry name" value="REC"/>
    <property type="match status" value="1"/>
</dbReference>
<dbReference type="InterPro" id="IPR016032">
    <property type="entry name" value="Sig_transdc_resp-reg_C-effctor"/>
</dbReference>
<dbReference type="PROSITE" id="PS50043">
    <property type="entry name" value="HTH_LUXR_2"/>
    <property type="match status" value="1"/>
</dbReference>
<keyword evidence="4" id="KW-0804">Transcription</keyword>
<dbReference type="PROSITE" id="PS50110">
    <property type="entry name" value="RESPONSE_REGULATORY"/>
    <property type="match status" value="1"/>
</dbReference>
<dbReference type="PANTHER" id="PTHR43214">
    <property type="entry name" value="TWO-COMPONENT RESPONSE REGULATOR"/>
    <property type="match status" value="1"/>
</dbReference>
<dbReference type="PROSITE" id="PS00622">
    <property type="entry name" value="HTH_LUXR_1"/>
    <property type="match status" value="1"/>
</dbReference>
<dbReference type="PRINTS" id="PR00038">
    <property type="entry name" value="HTHLUXR"/>
</dbReference>
<dbReference type="SUPFAM" id="SSF46894">
    <property type="entry name" value="C-terminal effector domain of the bipartite response regulators"/>
    <property type="match status" value="1"/>
</dbReference>
<keyword evidence="2" id="KW-0805">Transcription regulation</keyword>
<keyword evidence="1 5" id="KW-0597">Phosphoprotein</keyword>
<feature type="modified residue" description="4-aspartylphosphate" evidence="5">
    <location>
        <position position="53"/>
    </location>
</feature>
<dbReference type="SMART" id="SM00421">
    <property type="entry name" value="HTH_LUXR"/>
    <property type="match status" value="1"/>
</dbReference>
<dbReference type="InterPro" id="IPR001789">
    <property type="entry name" value="Sig_transdc_resp-reg_receiver"/>
</dbReference>
<evidence type="ECO:0000313" key="9">
    <source>
        <dbReference type="Proteomes" id="UP000470470"/>
    </source>
</evidence>
<reference evidence="8 9" key="1">
    <citation type="submission" date="2020-02" db="EMBL/GenBank/DDBJ databases">
        <title>The whole genome sequence of CPCC 205119.</title>
        <authorList>
            <person name="Jiang Z."/>
        </authorList>
    </citation>
    <scope>NUCLEOTIDE SEQUENCE [LARGE SCALE GENOMIC DNA]</scope>
    <source>
        <strain evidence="8 9">CPCC 205119</strain>
    </source>
</reference>
<dbReference type="SUPFAM" id="SSF52172">
    <property type="entry name" value="CheY-like"/>
    <property type="match status" value="1"/>
</dbReference>
<dbReference type="GO" id="GO:0000160">
    <property type="term" value="P:phosphorelay signal transduction system"/>
    <property type="evidence" value="ECO:0007669"/>
    <property type="project" value="InterPro"/>
</dbReference>
<dbReference type="GO" id="GO:0006355">
    <property type="term" value="P:regulation of DNA-templated transcription"/>
    <property type="evidence" value="ECO:0007669"/>
    <property type="project" value="InterPro"/>
</dbReference>
<keyword evidence="9" id="KW-1185">Reference proteome</keyword>
<dbReference type="CDD" id="cd17535">
    <property type="entry name" value="REC_NarL-like"/>
    <property type="match status" value="1"/>
</dbReference>
<gene>
    <name evidence="8" type="ORF">G1H19_15310</name>
</gene>
<dbReference type="PANTHER" id="PTHR43214:SF24">
    <property type="entry name" value="TRANSCRIPTIONAL REGULATORY PROTEIN NARL-RELATED"/>
    <property type="match status" value="1"/>
</dbReference>
<organism evidence="8 9">
    <name type="scientific">Goekera deserti</name>
    <dbReference type="NCBI Taxonomy" id="2497753"/>
    <lineage>
        <taxon>Bacteria</taxon>
        <taxon>Bacillati</taxon>
        <taxon>Actinomycetota</taxon>
        <taxon>Actinomycetes</taxon>
        <taxon>Geodermatophilales</taxon>
        <taxon>Geodermatophilaceae</taxon>
        <taxon>Goekera</taxon>
    </lineage>
</organism>
<evidence type="ECO:0000256" key="1">
    <source>
        <dbReference type="ARBA" id="ARBA00022553"/>
    </source>
</evidence>
<feature type="domain" description="HTH luxR-type" evidence="6">
    <location>
        <begin position="136"/>
        <end position="201"/>
    </location>
</feature>
<evidence type="ECO:0000256" key="2">
    <source>
        <dbReference type="ARBA" id="ARBA00023015"/>
    </source>
</evidence>
<accession>A0A7K3WFU6</accession>
<dbReference type="CDD" id="cd06170">
    <property type="entry name" value="LuxR_C_like"/>
    <property type="match status" value="1"/>
</dbReference>
<feature type="domain" description="Response regulatory" evidence="7">
    <location>
        <begin position="2"/>
        <end position="118"/>
    </location>
</feature>
<dbReference type="Pfam" id="PF00196">
    <property type="entry name" value="GerE"/>
    <property type="match status" value="1"/>
</dbReference>
<dbReference type="AlphaFoldDB" id="A0A7K3WFU6"/>
<dbReference type="Gene3D" id="3.40.50.2300">
    <property type="match status" value="1"/>
</dbReference>
<protein>
    <submittedName>
        <fullName evidence="8">Response regulator transcription factor</fullName>
    </submittedName>
</protein>
<dbReference type="GO" id="GO:0003677">
    <property type="term" value="F:DNA binding"/>
    <property type="evidence" value="ECO:0007669"/>
    <property type="project" value="UniProtKB-KW"/>
</dbReference>
<evidence type="ECO:0000256" key="5">
    <source>
        <dbReference type="PROSITE-ProRule" id="PRU00169"/>
    </source>
</evidence>
<dbReference type="InterPro" id="IPR011006">
    <property type="entry name" value="CheY-like_superfamily"/>
</dbReference>
<sequence length="205" mass="21439">MRVVVVDDHPIVRDGLRALFGTVADIDVVGEAADAEGALREVTLLRPDVLLLDVHMPGGTGLAALPRLRAAGPETRVLLLTMDDDAETVAQAVAGGVDGYLVKGAGQDEITRAVRSVHDGQLVLGRTVRPRALTPVAAPFPQLAAREREILDLVAAGLGNPVIAERLHLSPKTVANYLTSVFAKLGVTDRGQAIVTARDAGLGRG</sequence>
<name>A0A7K3WFU6_9ACTN</name>
<dbReference type="InterPro" id="IPR000792">
    <property type="entry name" value="Tscrpt_reg_LuxR_C"/>
</dbReference>
<dbReference type="InterPro" id="IPR058245">
    <property type="entry name" value="NreC/VraR/RcsB-like_REC"/>
</dbReference>